<comment type="caution">
    <text evidence="1">The sequence shown here is derived from an EMBL/GenBank/DDBJ whole genome shotgun (WGS) entry which is preliminary data.</text>
</comment>
<dbReference type="AlphaFoldDB" id="A0A2I0LFW4"/>
<evidence type="ECO:0000313" key="1">
    <source>
        <dbReference type="EMBL" id="PKI79564.1"/>
    </source>
</evidence>
<evidence type="ECO:0000313" key="2">
    <source>
        <dbReference type="Proteomes" id="UP000233551"/>
    </source>
</evidence>
<protein>
    <submittedName>
        <fullName evidence="1">Uncharacterized protein</fullName>
    </submittedName>
</protein>
<dbReference type="Proteomes" id="UP000233551">
    <property type="component" value="Unassembled WGS sequence"/>
</dbReference>
<accession>A0A2I0LFW4</accession>
<keyword evidence="2" id="KW-1185">Reference proteome</keyword>
<dbReference type="EMBL" id="PGOL01000001">
    <property type="protein sequence ID" value="PKI79564.1"/>
    <property type="molecule type" value="Genomic_DNA"/>
</dbReference>
<proteinExistence type="predicted"/>
<reference evidence="1 2" key="1">
    <citation type="submission" date="2017-11" db="EMBL/GenBank/DDBJ databases">
        <title>De-novo sequencing of pomegranate (Punica granatum L.) genome.</title>
        <authorList>
            <person name="Akparov Z."/>
            <person name="Amiraslanov A."/>
            <person name="Hajiyeva S."/>
            <person name="Abbasov M."/>
            <person name="Kaur K."/>
            <person name="Hamwieh A."/>
            <person name="Solovyev V."/>
            <person name="Salamov A."/>
            <person name="Braich B."/>
            <person name="Kosarev P."/>
            <person name="Mahmoud A."/>
            <person name="Hajiyev E."/>
            <person name="Babayeva S."/>
            <person name="Izzatullayeva V."/>
            <person name="Mammadov A."/>
            <person name="Mammadov A."/>
            <person name="Sharifova S."/>
            <person name="Ojaghi J."/>
            <person name="Eynullazada K."/>
            <person name="Bayramov B."/>
            <person name="Abdulazimova A."/>
            <person name="Shahmuradov I."/>
        </authorList>
    </citation>
    <scope>NUCLEOTIDE SEQUENCE [LARGE SCALE GENOMIC DNA]</scope>
    <source>
        <strain evidence="2">cv. AG2017</strain>
        <tissue evidence="1">Leaf</tissue>
    </source>
</reference>
<name>A0A2I0LFW4_PUNGR</name>
<sequence length="91" mass="10021">MPVRSLRLLTGGKSCPVNCPALDPPGRWATHMKLAKPTNLARMGGTPFSRWSEKFGPAVTKMAFHFRPIFTAIDTREALETLLMESAVVAH</sequence>
<gene>
    <name evidence="1" type="ORF">CRG98_000039</name>
</gene>
<organism evidence="1 2">
    <name type="scientific">Punica granatum</name>
    <name type="common">Pomegranate</name>
    <dbReference type="NCBI Taxonomy" id="22663"/>
    <lineage>
        <taxon>Eukaryota</taxon>
        <taxon>Viridiplantae</taxon>
        <taxon>Streptophyta</taxon>
        <taxon>Embryophyta</taxon>
        <taxon>Tracheophyta</taxon>
        <taxon>Spermatophyta</taxon>
        <taxon>Magnoliopsida</taxon>
        <taxon>eudicotyledons</taxon>
        <taxon>Gunneridae</taxon>
        <taxon>Pentapetalae</taxon>
        <taxon>rosids</taxon>
        <taxon>malvids</taxon>
        <taxon>Myrtales</taxon>
        <taxon>Lythraceae</taxon>
        <taxon>Punica</taxon>
    </lineage>
</organism>